<organism evidence="1 2">
    <name type="scientific">Russula earlei</name>
    <dbReference type="NCBI Taxonomy" id="71964"/>
    <lineage>
        <taxon>Eukaryota</taxon>
        <taxon>Fungi</taxon>
        <taxon>Dikarya</taxon>
        <taxon>Basidiomycota</taxon>
        <taxon>Agaricomycotina</taxon>
        <taxon>Agaricomycetes</taxon>
        <taxon>Russulales</taxon>
        <taxon>Russulaceae</taxon>
        <taxon>Russula</taxon>
    </lineage>
</organism>
<evidence type="ECO:0000313" key="2">
    <source>
        <dbReference type="Proteomes" id="UP001207468"/>
    </source>
</evidence>
<sequence length="478" mass="55388">MSQLTQPTGTPLLQPDRRNDQGLSCDIPCSRTPIYILDDDSLLNIFYHSRPVLIEDTEVDNDYVLEGGAWDRERWWYKLVQVCRRWRYLILRSASYLQLCLVCTYGTPLAEMLLHSPPFPLIIDHIDENHYITAEDEERVMLALRHRNRLRRIRLLMPLPNLQKFIVAVDDEFPILEFLYLEAQSRDLTQMSLTLPTTFRAPRLSHLVLHSFGFPIRSPLLTTPNGLVTLSLQRIHPSTSFRPNELLQRLSHMPQLETLGIAFRCYFPSSDIVRELSDMSTMTHATLPNLRWLGFGGPIAYLEAFLPRITTPLLEKFQLRFANEPTFSLPRLLQFMKTTKNLRMNAAQFYFDDSGIDVKVSSMAQIFDDLSPVFSTVEHLALTYAKDDLSPEEYNEADRSHWRKLLRPFRNVKALLVNNELVGEVVRCLRLEDGELPLELFPELKELSYSASDDAADGFRRFIDARRVAGHPVNLIRR</sequence>
<gene>
    <name evidence="1" type="ORF">F5148DRAFT_1147619</name>
</gene>
<accession>A0ACC0UGA8</accession>
<proteinExistence type="predicted"/>
<comment type="caution">
    <text evidence="1">The sequence shown here is derived from an EMBL/GenBank/DDBJ whole genome shotgun (WGS) entry which is preliminary data.</text>
</comment>
<dbReference type="EMBL" id="JAGFNK010000044">
    <property type="protein sequence ID" value="KAI9510345.1"/>
    <property type="molecule type" value="Genomic_DNA"/>
</dbReference>
<protein>
    <submittedName>
        <fullName evidence="1">Uncharacterized protein</fullName>
    </submittedName>
</protein>
<keyword evidence="2" id="KW-1185">Reference proteome</keyword>
<dbReference type="Proteomes" id="UP001207468">
    <property type="component" value="Unassembled WGS sequence"/>
</dbReference>
<evidence type="ECO:0000313" key="1">
    <source>
        <dbReference type="EMBL" id="KAI9510345.1"/>
    </source>
</evidence>
<name>A0ACC0UGA8_9AGAM</name>
<reference evidence="1" key="1">
    <citation type="submission" date="2021-03" db="EMBL/GenBank/DDBJ databases">
        <title>Evolutionary priming and transition to the ectomycorrhizal habit in an iconic lineage of mushroom-forming fungi: is preadaptation a requirement?</title>
        <authorList>
            <consortium name="DOE Joint Genome Institute"/>
            <person name="Looney B.P."/>
            <person name="Miyauchi S."/>
            <person name="Morin E."/>
            <person name="Drula E."/>
            <person name="Courty P.E."/>
            <person name="Chicoki N."/>
            <person name="Fauchery L."/>
            <person name="Kohler A."/>
            <person name="Kuo A."/>
            <person name="LaButti K."/>
            <person name="Pangilinan J."/>
            <person name="Lipzen A."/>
            <person name="Riley R."/>
            <person name="Andreopoulos W."/>
            <person name="He G."/>
            <person name="Johnson J."/>
            <person name="Barry K.W."/>
            <person name="Grigoriev I.V."/>
            <person name="Nagy L."/>
            <person name="Hibbett D."/>
            <person name="Henrissat B."/>
            <person name="Matheny P.B."/>
            <person name="Labbe J."/>
            <person name="Martin A.F."/>
        </authorList>
    </citation>
    <scope>NUCLEOTIDE SEQUENCE</scope>
    <source>
        <strain evidence="1">BPL698</strain>
    </source>
</reference>